<keyword evidence="5 6" id="KW-0472">Membrane</keyword>
<keyword evidence="2" id="KW-0997">Cell inner membrane</keyword>
<evidence type="ECO:0000256" key="2">
    <source>
        <dbReference type="ARBA" id="ARBA00022519"/>
    </source>
</evidence>
<sequence length="189" mass="21410">MRWTRHITLAIVILLTLLPVLYWGWIGINQTVPQVTEQDEDRIDFFILDGHIKRYSQAGEIAHQISSPLIEHLPGQSITQVTQPKVILLGDRDQETLIEADQGTMTDDESKIELAGNVRVIDNSSFDAPRELRTETMTLFPSSQYAETSDPVIFEQALNQLSAIGMQAWLGEQRIELLSEVRGFYAKSE</sequence>
<keyword evidence="3 6" id="KW-0812">Transmembrane</keyword>
<keyword evidence="4 6" id="KW-1133">Transmembrane helix</keyword>
<dbReference type="GO" id="GO:0017089">
    <property type="term" value="F:glycolipid transfer activity"/>
    <property type="evidence" value="ECO:0007669"/>
    <property type="project" value="TreeGrafter"/>
</dbReference>
<feature type="transmembrane region" description="Helical" evidence="6">
    <location>
        <begin position="7"/>
        <end position="25"/>
    </location>
</feature>
<dbReference type="GO" id="GO:0030288">
    <property type="term" value="C:outer membrane-bounded periplasmic space"/>
    <property type="evidence" value="ECO:0007669"/>
    <property type="project" value="TreeGrafter"/>
</dbReference>
<dbReference type="EMBL" id="QKRX01000001">
    <property type="protein sequence ID" value="RAU19690.1"/>
    <property type="molecule type" value="Genomic_DNA"/>
</dbReference>
<evidence type="ECO:0000256" key="4">
    <source>
        <dbReference type="ARBA" id="ARBA00022989"/>
    </source>
</evidence>
<dbReference type="PANTHER" id="PTHR37481">
    <property type="entry name" value="LIPOPOLYSACCHARIDE EXPORT SYSTEM PROTEIN LPTC"/>
    <property type="match status" value="1"/>
</dbReference>
<comment type="caution">
    <text evidence="7">The sequence shown here is derived from an EMBL/GenBank/DDBJ whole genome shotgun (WGS) entry which is preliminary data.</text>
</comment>
<dbReference type="Gene3D" id="2.60.450.10">
    <property type="entry name" value="Lipopolysaccharide (LPS) transport protein A like domain"/>
    <property type="match status" value="1"/>
</dbReference>
<evidence type="ECO:0000256" key="5">
    <source>
        <dbReference type="ARBA" id="ARBA00023136"/>
    </source>
</evidence>
<dbReference type="InterPro" id="IPR026265">
    <property type="entry name" value="LptC"/>
</dbReference>
<dbReference type="OrthoDB" id="5797118at2"/>
<evidence type="ECO:0000256" key="6">
    <source>
        <dbReference type="SAM" id="Phobius"/>
    </source>
</evidence>
<protein>
    <submittedName>
        <fullName evidence="7">LPS export ABC transporter periplasmic protein LptC</fullName>
    </submittedName>
</protein>
<dbReference type="Pfam" id="PF06835">
    <property type="entry name" value="LptC"/>
    <property type="match status" value="1"/>
</dbReference>
<proteinExistence type="predicted"/>
<dbReference type="GO" id="GO:0015221">
    <property type="term" value="F:lipopolysaccharide transmembrane transporter activity"/>
    <property type="evidence" value="ECO:0007669"/>
    <property type="project" value="InterPro"/>
</dbReference>
<evidence type="ECO:0000313" key="8">
    <source>
        <dbReference type="Proteomes" id="UP000250744"/>
    </source>
</evidence>
<dbReference type="Proteomes" id="UP000250744">
    <property type="component" value="Unassembled WGS sequence"/>
</dbReference>
<dbReference type="GO" id="GO:0005886">
    <property type="term" value="C:plasma membrane"/>
    <property type="evidence" value="ECO:0007669"/>
    <property type="project" value="InterPro"/>
</dbReference>
<keyword evidence="1" id="KW-1003">Cell membrane</keyword>
<evidence type="ECO:0000313" key="7">
    <source>
        <dbReference type="EMBL" id="RAU19690.1"/>
    </source>
</evidence>
<evidence type="ECO:0000256" key="3">
    <source>
        <dbReference type="ARBA" id="ARBA00022692"/>
    </source>
</evidence>
<gene>
    <name evidence="7" type="primary">lptC</name>
    <name evidence="7" type="ORF">DN062_00985</name>
</gene>
<accession>A0A364NRQ0</accession>
<dbReference type="AlphaFoldDB" id="A0A364NRQ0"/>
<dbReference type="InterPro" id="IPR052363">
    <property type="entry name" value="LPS_export_LptC"/>
</dbReference>
<keyword evidence="8" id="KW-1185">Reference proteome</keyword>
<organism evidence="7 8">
    <name type="scientific">Nitrincola tibetensis</name>
    <dbReference type="NCBI Taxonomy" id="2219697"/>
    <lineage>
        <taxon>Bacteria</taxon>
        <taxon>Pseudomonadati</taxon>
        <taxon>Pseudomonadota</taxon>
        <taxon>Gammaproteobacteria</taxon>
        <taxon>Oceanospirillales</taxon>
        <taxon>Oceanospirillaceae</taxon>
        <taxon>Nitrincola</taxon>
    </lineage>
</organism>
<evidence type="ECO:0000256" key="1">
    <source>
        <dbReference type="ARBA" id="ARBA00022475"/>
    </source>
</evidence>
<dbReference type="PANTHER" id="PTHR37481:SF1">
    <property type="entry name" value="LIPOPOLYSACCHARIDE EXPORT SYSTEM PROTEIN LPTC"/>
    <property type="match status" value="1"/>
</dbReference>
<dbReference type="RefSeq" id="WP_112156689.1">
    <property type="nucleotide sequence ID" value="NZ_QKRX01000001.1"/>
</dbReference>
<name>A0A364NRQ0_9GAMM</name>
<dbReference type="NCBIfam" id="TIGR04409">
    <property type="entry name" value="LptC_YrbK"/>
    <property type="match status" value="1"/>
</dbReference>
<dbReference type="InterPro" id="IPR010664">
    <property type="entry name" value="LipoPS_assembly_LptC-rel"/>
</dbReference>
<reference evidence="7 8" key="1">
    <citation type="submission" date="2018-06" db="EMBL/GenBank/DDBJ databases">
        <title>Nitrincola tibetense sp. nov., isolated from Lake XuguoCo on Tibetan Plateau.</title>
        <authorList>
            <person name="Xing P."/>
        </authorList>
    </citation>
    <scope>NUCLEOTIDE SEQUENCE [LARGE SCALE GENOMIC DNA]</scope>
    <source>
        <strain evidence="8">xg18</strain>
    </source>
</reference>